<accession>A0A026WGD0</accession>
<dbReference type="EMBL" id="KK107231">
    <property type="protein sequence ID" value="EZA55038.1"/>
    <property type="molecule type" value="Genomic_DNA"/>
</dbReference>
<dbReference type="Proteomes" id="UP000053097">
    <property type="component" value="Unassembled WGS sequence"/>
</dbReference>
<feature type="non-terminal residue" evidence="1">
    <location>
        <position position="1"/>
    </location>
</feature>
<evidence type="ECO:0000313" key="1">
    <source>
        <dbReference type="EMBL" id="EZA55038.1"/>
    </source>
</evidence>
<organism evidence="1 2">
    <name type="scientific">Ooceraea biroi</name>
    <name type="common">Clonal raider ant</name>
    <name type="synonym">Cerapachys biroi</name>
    <dbReference type="NCBI Taxonomy" id="2015173"/>
    <lineage>
        <taxon>Eukaryota</taxon>
        <taxon>Metazoa</taxon>
        <taxon>Ecdysozoa</taxon>
        <taxon>Arthropoda</taxon>
        <taxon>Hexapoda</taxon>
        <taxon>Insecta</taxon>
        <taxon>Pterygota</taxon>
        <taxon>Neoptera</taxon>
        <taxon>Endopterygota</taxon>
        <taxon>Hymenoptera</taxon>
        <taxon>Apocrita</taxon>
        <taxon>Aculeata</taxon>
        <taxon>Formicoidea</taxon>
        <taxon>Formicidae</taxon>
        <taxon>Dorylinae</taxon>
        <taxon>Ooceraea</taxon>
    </lineage>
</organism>
<sequence>VKILSNLLQILGGFLQTWKKAFRTAEEPTYRWWLRIRRTPEISELHYPVATL</sequence>
<reference evidence="1 2" key="1">
    <citation type="journal article" date="2014" name="Curr. Biol.">
        <title>The genome of the clonal raider ant Cerapachys biroi.</title>
        <authorList>
            <person name="Oxley P.R."/>
            <person name="Ji L."/>
            <person name="Fetter-Pruneda I."/>
            <person name="McKenzie S.K."/>
            <person name="Li C."/>
            <person name="Hu H."/>
            <person name="Zhang G."/>
            <person name="Kronauer D.J."/>
        </authorList>
    </citation>
    <scope>NUCLEOTIDE SEQUENCE [LARGE SCALE GENOMIC DNA]</scope>
</reference>
<keyword evidence="2" id="KW-1185">Reference proteome</keyword>
<proteinExistence type="predicted"/>
<protein>
    <submittedName>
        <fullName evidence="1">Uncharacterized protein</fullName>
    </submittedName>
</protein>
<evidence type="ECO:0000313" key="2">
    <source>
        <dbReference type="Proteomes" id="UP000053097"/>
    </source>
</evidence>
<dbReference type="AlphaFoldDB" id="A0A026WGD0"/>
<name>A0A026WGD0_OOCBI</name>
<gene>
    <name evidence="1" type="ORF">X777_04503</name>
</gene>